<organism evidence="9 10">
    <name type="scientific">Cerrena zonata</name>
    <dbReference type="NCBI Taxonomy" id="2478898"/>
    <lineage>
        <taxon>Eukaryota</taxon>
        <taxon>Fungi</taxon>
        <taxon>Dikarya</taxon>
        <taxon>Basidiomycota</taxon>
        <taxon>Agaricomycotina</taxon>
        <taxon>Agaricomycetes</taxon>
        <taxon>Polyporales</taxon>
        <taxon>Cerrenaceae</taxon>
        <taxon>Cerrena</taxon>
    </lineage>
</organism>
<keyword evidence="3 5" id="KW-0371">Homeobox</keyword>
<feature type="compositionally biased region" description="Low complexity" evidence="7">
    <location>
        <begin position="441"/>
        <end position="464"/>
    </location>
</feature>
<dbReference type="SUPFAM" id="SSF46689">
    <property type="entry name" value="Homeodomain-like"/>
    <property type="match status" value="1"/>
</dbReference>
<feature type="compositionally biased region" description="Polar residues" evidence="7">
    <location>
        <begin position="392"/>
        <end position="405"/>
    </location>
</feature>
<sequence>MSQRLDIQQRIVDRSHEFLRRINAAMPYQPARSSTKQLPVTPLPYPSPISAAILKAGASSTFADLASSAYLRDAFILKRECERHIQHVSHVWVETSDTNQETSTQLTLIYNIFVSYYRQTLNDMVERVLSLVRTRLQAPGDKKERRDTFNKGAIPMLESFYSQNPFPSSAEKRRLAQQTKLTLDQIRVWFQNRRARAKRAGQPPTRTLQTSNFILCQRIPSGLEVEIDRLLDSEIKKANSRQVQLKTSDDNATSATKLRQSNVLWPLDAPAHAFPTPYHPPCEGPFAVKESLTNFDLPWIRETQHLRRIIDHTVPDLGELVDAFSGLFISDSSSAGQRSTSPESDISYVPSIWVPKKSSILPPVISSHFTSDLKPRPKRKLSAKTNLRVVNAGTSVSKSNDSSPRTMPYPRTKPRPLPRRIPQSQPQLIDCHRSLPHSRPSRSPSASSFASDDSFSSYASSSDSELGTPPPISINLPMYSSEKELPASYISPISSLKLPQALSKFPVNPRSYTFRTTIAPS</sequence>
<reference evidence="9 10" key="1">
    <citation type="submission" date="2022-09" db="EMBL/GenBank/DDBJ databases">
        <authorList>
            <person name="Palmer J.M."/>
        </authorList>
    </citation>
    <scope>NUCLEOTIDE SEQUENCE [LARGE SCALE GENOMIC DNA]</scope>
    <source>
        <strain evidence="9 10">DSM 7382</strain>
    </source>
</reference>
<dbReference type="InterPro" id="IPR017970">
    <property type="entry name" value="Homeobox_CS"/>
</dbReference>
<evidence type="ECO:0000259" key="8">
    <source>
        <dbReference type="PROSITE" id="PS50071"/>
    </source>
</evidence>
<proteinExistence type="predicted"/>
<dbReference type="GO" id="GO:0030154">
    <property type="term" value="P:cell differentiation"/>
    <property type="evidence" value="ECO:0007669"/>
    <property type="project" value="TreeGrafter"/>
</dbReference>
<comment type="subcellular location">
    <subcellularLocation>
        <location evidence="1 5 6">Nucleus</location>
    </subcellularLocation>
</comment>
<keyword evidence="10" id="KW-1185">Reference proteome</keyword>
<name>A0AAW0GVL0_9APHY</name>
<dbReference type="Proteomes" id="UP001385951">
    <property type="component" value="Unassembled WGS sequence"/>
</dbReference>
<evidence type="ECO:0000256" key="2">
    <source>
        <dbReference type="ARBA" id="ARBA00023125"/>
    </source>
</evidence>
<evidence type="ECO:0000256" key="3">
    <source>
        <dbReference type="ARBA" id="ARBA00023155"/>
    </source>
</evidence>
<dbReference type="InterPro" id="IPR001356">
    <property type="entry name" value="HD"/>
</dbReference>
<evidence type="ECO:0000256" key="5">
    <source>
        <dbReference type="PROSITE-ProRule" id="PRU00108"/>
    </source>
</evidence>
<dbReference type="EMBL" id="JASBNA010000002">
    <property type="protein sequence ID" value="KAK7695269.1"/>
    <property type="molecule type" value="Genomic_DNA"/>
</dbReference>
<evidence type="ECO:0000256" key="4">
    <source>
        <dbReference type="ARBA" id="ARBA00023242"/>
    </source>
</evidence>
<dbReference type="PROSITE" id="PS50071">
    <property type="entry name" value="HOMEOBOX_2"/>
    <property type="match status" value="1"/>
</dbReference>
<feature type="region of interest" description="Disordered" evidence="7">
    <location>
        <begin position="366"/>
        <end position="475"/>
    </location>
</feature>
<dbReference type="GO" id="GO:0000978">
    <property type="term" value="F:RNA polymerase II cis-regulatory region sequence-specific DNA binding"/>
    <property type="evidence" value="ECO:0007669"/>
    <property type="project" value="TreeGrafter"/>
</dbReference>
<accession>A0AAW0GVL0</accession>
<evidence type="ECO:0000256" key="6">
    <source>
        <dbReference type="RuleBase" id="RU000682"/>
    </source>
</evidence>
<evidence type="ECO:0000313" key="10">
    <source>
        <dbReference type="Proteomes" id="UP001385951"/>
    </source>
</evidence>
<evidence type="ECO:0000313" key="9">
    <source>
        <dbReference type="EMBL" id="KAK7695269.1"/>
    </source>
</evidence>
<dbReference type="Pfam" id="PF00046">
    <property type="entry name" value="Homeodomain"/>
    <property type="match status" value="1"/>
</dbReference>
<dbReference type="InterPro" id="IPR050394">
    <property type="entry name" value="Homeobox_NK-like"/>
</dbReference>
<dbReference type="PANTHER" id="PTHR24340:SF82">
    <property type="entry name" value="HOMEOBOX PROTEIN VND"/>
    <property type="match status" value="1"/>
</dbReference>
<keyword evidence="2 5" id="KW-0238">DNA-binding</keyword>
<evidence type="ECO:0000256" key="7">
    <source>
        <dbReference type="SAM" id="MobiDB-lite"/>
    </source>
</evidence>
<feature type="domain" description="Homeobox" evidence="8">
    <location>
        <begin position="140"/>
        <end position="200"/>
    </location>
</feature>
<feature type="DNA-binding region" description="Homeobox" evidence="5">
    <location>
        <begin position="142"/>
        <end position="201"/>
    </location>
</feature>
<dbReference type="AlphaFoldDB" id="A0AAW0GVL0"/>
<dbReference type="GO" id="GO:0005634">
    <property type="term" value="C:nucleus"/>
    <property type="evidence" value="ECO:0007669"/>
    <property type="project" value="UniProtKB-SubCell"/>
</dbReference>
<dbReference type="PANTHER" id="PTHR24340">
    <property type="entry name" value="HOMEOBOX PROTEIN NKX"/>
    <property type="match status" value="1"/>
</dbReference>
<protein>
    <recommendedName>
        <fullName evidence="8">Homeobox domain-containing protein</fullName>
    </recommendedName>
</protein>
<dbReference type="CDD" id="cd00086">
    <property type="entry name" value="homeodomain"/>
    <property type="match status" value="1"/>
</dbReference>
<keyword evidence="4 5" id="KW-0539">Nucleus</keyword>
<dbReference type="SMART" id="SM00389">
    <property type="entry name" value="HOX"/>
    <property type="match status" value="1"/>
</dbReference>
<gene>
    <name evidence="9" type="ORF">QCA50_002459</name>
</gene>
<dbReference type="GO" id="GO:0000981">
    <property type="term" value="F:DNA-binding transcription factor activity, RNA polymerase II-specific"/>
    <property type="evidence" value="ECO:0007669"/>
    <property type="project" value="InterPro"/>
</dbReference>
<evidence type="ECO:0000256" key="1">
    <source>
        <dbReference type="ARBA" id="ARBA00004123"/>
    </source>
</evidence>
<comment type="caution">
    <text evidence="9">The sequence shown here is derived from an EMBL/GenBank/DDBJ whole genome shotgun (WGS) entry which is preliminary data.</text>
</comment>
<dbReference type="Gene3D" id="1.10.10.60">
    <property type="entry name" value="Homeodomain-like"/>
    <property type="match status" value="1"/>
</dbReference>
<dbReference type="InterPro" id="IPR009057">
    <property type="entry name" value="Homeodomain-like_sf"/>
</dbReference>
<dbReference type="PROSITE" id="PS00027">
    <property type="entry name" value="HOMEOBOX_1"/>
    <property type="match status" value="1"/>
</dbReference>